<feature type="signal peptide" evidence="1">
    <location>
        <begin position="1"/>
        <end position="22"/>
    </location>
</feature>
<keyword evidence="3" id="KW-1185">Reference proteome</keyword>
<keyword evidence="1" id="KW-0732">Signal</keyword>
<gene>
    <name evidence="2" type="ORF">ACIPEN_14935</name>
</gene>
<accession>A0ABW8F1F1</accession>
<dbReference type="EMBL" id="JBIUZV010000008">
    <property type="protein sequence ID" value="MFJ3047122.1"/>
    <property type="molecule type" value="Genomic_DNA"/>
</dbReference>
<proteinExistence type="predicted"/>
<organism evidence="2 3">
    <name type="scientific">Herbaspirillum chlorophenolicum</name>
    <dbReference type="NCBI Taxonomy" id="211589"/>
    <lineage>
        <taxon>Bacteria</taxon>
        <taxon>Pseudomonadati</taxon>
        <taxon>Pseudomonadota</taxon>
        <taxon>Betaproteobacteria</taxon>
        <taxon>Burkholderiales</taxon>
        <taxon>Oxalobacteraceae</taxon>
        <taxon>Herbaspirillum</taxon>
    </lineage>
</organism>
<sequence length="145" mass="15433">MRHWRSLGWAAALLAGAAAGHAADMYVCTGSGGVEYRDDARAANCRKGVLAPVGAVSGDGVGKGRQDVPPAAPIAEERSNTGVRERLAAERKRLGELRREYNGGEPERRGGERNYARYQSRTAALKDAISQSEAAIAVLEQALQD</sequence>
<dbReference type="Proteomes" id="UP001617427">
    <property type="component" value="Unassembled WGS sequence"/>
</dbReference>
<evidence type="ECO:0000313" key="2">
    <source>
        <dbReference type="EMBL" id="MFJ3047122.1"/>
    </source>
</evidence>
<feature type="chain" id="PRO_5046088538" evidence="1">
    <location>
        <begin position="23"/>
        <end position="145"/>
    </location>
</feature>
<dbReference type="RefSeq" id="WP_402701594.1">
    <property type="nucleotide sequence ID" value="NZ_JBIUZV010000008.1"/>
</dbReference>
<comment type="caution">
    <text evidence="2">The sequence shown here is derived from an EMBL/GenBank/DDBJ whole genome shotgun (WGS) entry which is preliminary data.</text>
</comment>
<evidence type="ECO:0000256" key="1">
    <source>
        <dbReference type="SAM" id="SignalP"/>
    </source>
</evidence>
<name>A0ABW8F1F1_9BURK</name>
<reference evidence="2 3" key="1">
    <citation type="submission" date="2024-10" db="EMBL/GenBank/DDBJ databases">
        <title>The Natural Products Discovery Center: Release of the First 8490 Sequenced Strains for Exploring Actinobacteria Biosynthetic Diversity.</title>
        <authorList>
            <person name="Kalkreuter E."/>
            <person name="Kautsar S.A."/>
            <person name="Yang D."/>
            <person name="Bader C.D."/>
            <person name="Teijaro C.N."/>
            <person name="Fluegel L."/>
            <person name="Davis C.M."/>
            <person name="Simpson J.R."/>
            <person name="Lauterbach L."/>
            <person name="Steele A.D."/>
            <person name="Gui C."/>
            <person name="Meng S."/>
            <person name="Li G."/>
            <person name="Viehrig K."/>
            <person name="Ye F."/>
            <person name="Su P."/>
            <person name="Kiefer A.F."/>
            <person name="Nichols A."/>
            <person name="Cepeda A.J."/>
            <person name="Yan W."/>
            <person name="Fan B."/>
            <person name="Jiang Y."/>
            <person name="Adhikari A."/>
            <person name="Zheng C.-J."/>
            <person name="Schuster L."/>
            <person name="Cowan T.M."/>
            <person name="Smanski M.J."/>
            <person name="Chevrette M.G."/>
            <person name="De Carvalho L.P.S."/>
            <person name="Shen B."/>
        </authorList>
    </citation>
    <scope>NUCLEOTIDE SEQUENCE [LARGE SCALE GENOMIC DNA]</scope>
    <source>
        <strain evidence="2 3">NPDC087045</strain>
    </source>
</reference>
<protein>
    <submittedName>
        <fullName evidence="2">DUF4124 domain-containing protein</fullName>
    </submittedName>
</protein>
<evidence type="ECO:0000313" key="3">
    <source>
        <dbReference type="Proteomes" id="UP001617427"/>
    </source>
</evidence>